<evidence type="ECO:0000313" key="8">
    <source>
        <dbReference type="EMBL" id="SFH16871.1"/>
    </source>
</evidence>
<dbReference type="PANTHER" id="PTHR34273:SF2">
    <property type="entry name" value="METHYLTHIORIBOSE KINASE"/>
    <property type="match status" value="1"/>
</dbReference>
<gene>
    <name evidence="7" type="ORF">FHR37_006035</name>
    <name evidence="8" type="ORF">SAMN05421678_11364</name>
</gene>
<evidence type="ECO:0000256" key="4">
    <source>
        <dbReference type="ARBA" id="ARBA00022777"/>
    </source>
</evidence>
<evidence type="ECO:0000256" key="3">
    <source>
        <dbReference type="ARBA" id="ARBA00022741"/>
    </source>
</evidence>
<dbReference type="EC" id="2.7.1.100" evidence="7"/>
<reference evidence="8 9" key="1">
    <citation type="submission" date="2016-10" db="EMBL/GenBank/DDBJ databases">
        <authorList>
            <person name="de Groot N.N."/>
        </authorList>
    </citation>
    <scope>NUCLEOTIDE SEQUENCE [LARGE SCALE GENOMIC DNA]</scope>
    <source>
        <strain evidence="8 9">CPCC 202808</strain>
    </source>
</reference>
<dbReference type="InterPro" id="IPR011009">
    <property type="entry name" value="Kinase-like_dom_sf"/>
</dbReference>
<protein>
    <submittedName>
        <fullName evidence="8">5-methylthioribose kinase</fullName>
        <ecNumber evidence="7">2.7.1.100</ecNumber>
    </submittedName>
</protein>
<dbReference type="GO" id="GO:0046522">
    <property type="term" value="F:S-methyl-5-thioribose kinase activity"/>
    <property type="evidence" value="ECO:0007669"/>
    <property type="project" value="UniProtKB-EC"/>
</dbReference>
<dbReference type="Pfam" id="PF01636">
    <property type="entry name" value="APH"/>
    <property type="match status" value="1"/>
</dbReference>
<dbReference type="Proteomes" id="UP000533017">
    <property type="component" value="Unassembled WGS sequence"/>
</dbReference>
<dbReference type="AlphaFoldDB" id="A0A1I2XXR0"/>
<evidence type="ECO:0000313" key="10">
    <source>
        <dbReference type="Proteomes" id="UP000533017"/>
    </source>
</evidence>
<accession>A0A1I2XXR0</accession>
<keyword evidence="2 7" id="KW-0808">Transferase</keyword>
<keyword evidence="5" id="KW-0067">ATP-binding</keyword>
<evidence type="ECO:0000259" key="6">
    <source>
        <dbReference type="Pfam" id="PF01636"/>
    </source>
</evidence>
<sequence length="362" mass="37597">MRLSEDTVVAYLRDRGVLAPKVPATASVLSGGVSGATFLVIADPDRADGAEGADGGTGPTGVRTYVVKQPLPFLAVADEWPARVERAGVEAAALRWYGELTPAHLPRLVDYDPDGFVLTMTAAPPGWTEWRKALLAGVVDVAAGATLGRVLGAWHAATAEPVVGERLAAYGDLTMFVELRGNPYHRTVAARRPDLAAAVLGCLDELLTRPRCLVHGDFSPKNVLVDPAGAAGGLWVLDHEVAHAGNPVFDVAFMLHHLVMKGVHLADLADGLDITARLARCAEAFRTAYAAAGGLAVDEEAVVRHTGALLLARVHGKSPAAYLTGEEAAAVSALGARAVVGGLGGVADLFPRTPVGEDAGRT</sequence>
<name>A0A1I2XXR0_9ACTN</name>
<reference evidence="7 10" key="2">
    <citation type="submission" date="2020-07" db="EMBL/GenBank/DDBJ databases">
        <title>Sequencing the genomes of 1000 actinobacteria strains.</title>
        <authorList>
            <person name="Klenk H.-P."/>
        </authorList>
    </citation>
    <scope>NUCLEOTIDE SEQUENCE [LARGE SCALE GENOMIC DNA]</scope>
    <source>
        <strain evidence="7 10">DSM 45117</strain>
    </source>
</reference>
<organism evidence="8 9">
    <name type="scientific">Actinopolymorpha cephalotaxi</name>
    <dbReference type="NCBI Taxonomy" id="504797"/>
    <lineage>
        <taxon>Bacteria</taxon>
        <taxon>Bacillati</taxon>
        <taxon>Actinomycetota</taxon>
        <taxon>Actinomycetes</taxon>
        <taxon>Propionibacteriales</taxon>
        <taxon>Actinopolymorphaceae</taxon>
        <taxon>Actinopolymorpha</taxon>
    </lineage>
</organism>
<dbReference type="Proteomes" id="UP000199052">
    <property type="component" value="Unassembled WGS sequence"/>
</dbReference>
<keyword evidence="10" id="KW-1185">Reference proteome</keyword>
<keyword evidence="4 8" id="KW-0418">Kinase</keyword>
<dbReference type="EMBL" id="FOOI01000013">
    <property type="protein sequence ID" value="SFH16871.1"/>
    <property type="molecule type" value="Genomic_DNA"/>
</dbReference>
<dbReference type="SUPFAM" id="SSF56112">
    <property type="entry name" value="Protein kinase-like (PK-like)"/>
    <property type="match status" value="1"/>
</dbReference>
<dbReference type="GO" id="GO:0005524">
    <property type="term" value="F:ATP binding"/>
    <property type="evidence" value="ECO:0007669"/>
    <property type="project" value="UniProtKB-KW"/>
</dbReference>
<evidence type="ECO:0000313" key="9">
    <source>
        <dbReference type="Proteomes" id="UP000199052"/>
    </source>
</evidence>
<evidence type="ECO:0000256" key="2">
    <source>
        <dbReference type="ARBA" id="ARBA00022679"/>
    </source>
</evidence>
<feature type="domain" description="Aminoglycoside phosphotransferase" evidence="6">
    <location>
        <begin position="60"/>
        <end position="263"/>
    </location>
</feature>
<dbReference type="RefSeq" id="WP_175542669.1">
    <property type="nucleotide sequence ID" value="NZ_FOOI01000013.1"/>
</dbReference>
<dbReference type="Gene3D" id="3.30.200.20">
    <property type="entry name" value="Phosphorylase Kinase, domain 1"/>
    <property type="match status" value="1"/>
</dbReference>
<evidence type="ECO:0000256" key="5">
    <source>
        <dbReference type="ARBA" id="ARBA00022840"/>
    </source>
</evidence>
<dbReference type="InterPro" id="IPR002575">
    <property type="entry name" value="Aminoglycoside_PTrfase"/>
</dbReference>
<dbReference type="PANTHER" id="PTHR34273">
    <property type="entry name" value="METHYLTHIORIBOSE KINASE"/>
    <property type="match status" value="1"/>
</dbReference>
<dbReference type="Gene3D" id="3.90.1200.10">
    <property type="match status" value="1"/>
</dbReference>
<evidence type="ECO:0000313" key="7">
    <source>
        <dbReference type="EMBL" id="NYH87184.1"/>
    </source>
</evidence>
<dbReference type="EMBL" id="JACBZA010000001">
    <property type="protein sequence ID" value="NYH87184.1"/>
    <property type="molecule type" value="Genomic_DNA"/>
</dbReference>
<proteinExistence type="inferred from homology"/>
<keyword evidence="3" id="KW-0547">Nucleotide-binding</keyword>
<comment type="similarity">
    <text evidence="1">Belongs to the methylthioribose kinase family.</text>
</comment>
<evidence type="ECO:0000256" key="1">
    <source>
        <dbReference type="ARBA" id="ARBA00010165"/>
    </source>
</evidence>
<dbReference type="STRING" id="504797.SAMN05421678_11364"/>